<keyword evidence="5 10" id="KW-0346">Stress response</keyword>
<dbReference type="GO" id="GO:0051087">
    <property type="term" value="F:protein-folding chaperone binding"/>
    <property type="evidence" value="ECO:0007669"/>
    <property type="project" value="InterPro"/>
</dbReference>
<dbReference type="SUPFAM" id="SSF58014">
    <property type="entry name" value="Coiled-coil domain of nucleotide exchange factor GrpE"/>
    <property type="match status" value="1"/>
</dbReference>
<comment type="similarity">
    <text evidence="2 10 12">Belongs to the GrpE family.</text>
</comment>
<feature type="compositionally biased region" description="Low complexity" evidence="13">
    <location>
        <begin position="115"/>
        <end position="127"/>
    </location>
</feature>
<dbReference type="GO" id="GO:0006457">
    <property type="term" value="P:protein folding"/>
    <property type="evidence" value="ECO:0007669"/>
    <property type="project" value="InterPro"/>
</dbReference>
<dbReference type="GO" id="GO:0000774">
    <property type="term" value="F:adenyl-nucleotide exchange factor activity"/>
    <property type="evidence" value="ECO:0007669"/>
    <property type="project" value="InterPro"/>
</dbReference>
<evidence type="ECO:0000256" key="9">
    <source>
        <dbReference type="ARBA" id="ARBA00076414"/>
    </source>
</evidence>
<reference evidence="14" key="1">
    <citation type="journal article" date="2014" name="Int. J. Syst. Evol. Microbiol.">
        <title>Complete genome sequence of Corynebacterium casei LMG S-19264T (=DSM 44701T), isolated from a smear-ripened cheese.</title>
        <authorList>
            <consortium name="US DOE Joint Genome Institute (JGI-PGF)"/>
            <person name="Walter F."/>
            <person name="Albersmeier A."/>
            <person name="Kalinowski J."/>
            <person name="Ruckert C."/>
        </authorList>
    </citation>
    <scope>NUCLEOTIDE SEQUENCE</scope>
    <source>
        <strain evidence="14">CGMCC 1.12785</strain>
    </source>
</reference>
<gene>
    <name evidence="10" type="primary">grpE</name>
    <name evidence="14" type="ORF">GCM10011333_26650</name>
</gene>
<evidence type="ECO:0000256" key="3">
    <source>
        <dbReference type="ARBA" id="ARBA00011738"/>
    </source>
</evidence>
<evidence type="ECO:0000256" key="11">
    <source>
        <dbReference type="RuleBase" id="RU000639"/>
    </source>
</evidence>
<sequence length="267" mass="26917">MAEEENGGFSFSDKRRIDPETGQPRPASAGDGGQASAGGQAPDADAAPSGQGGAPSAPSGQGGAPSAGAPAGGSAGGDDSAAPAAPSGPGTAADAPGQAGPDIVPDDVSGLDDLPPAQEEPAAAQDPHAVLAEERLNDLKRINAEYASYRARAARDQEAAKASGVLEVVEALIPVLDEVRLAQENGDVTGPFETHTQKLFEALAKVGVEQYGAPGEEFDPAVHEALMQQPSSEVEVTTISVVMQPGYRLGERVVRAARVGVLAPEDD</sequence>
<dbReference type="AlphaFoldDB" id="A0A8J2TZX6"/>
<evidence type="ECO:0000256" key="5">
    <source>
        <dbReference type="ARBA" id="ARBA00023016"/>
    </source>
</evidence>
<feature type="compositionally biased region" description="Low complexity" evidence="13">
    <location>
        <begin position="37"/>
        <end position="59"/>
    </location>
</feature>
<dbReference type="InterPro" id="IPR009012">
    <property type="entry name" value="GrpE_head"/>
</dbReference>
<comment type="caution">
    <text evidence="14">The sequence shown here is derived from an EMBL/GenBank/DDBJ whole genome shotgun (WGS) entry which is preliminary data.</text>
</comment>
<evidence type="ECO:0000256" key="12">
    <source>
        <dbReference type="RuleBase" id="RU004478"/>
    </source>
</evidence>
<accession>A0A8J2TZX6</accession>
<reference evidence="14" key="2">
    <citation type="submission" date="2020-09" db="EMBL/GenBank/DDBJ databases">
        <authorList>
            <person name="Sun Q."/>
            <person name="Zhou Y."/>
        </authorList>
    </citation>
    <scope>NUCLEOTIDE SEQUENCE</scope>
    <source>
        <strain evidence="14">CGMCC 1.12785</strain>
    </source>
</reference>
<dbReference type="InterPro" id="IPR000740">
    <property type="entry name" value="GrpE"/>
</dbReference>
<dbReference type="PANTHER" id="PTHR21237:SF23">
    <property type="entry name" value="GRPE PROTEIN HOMOLOG, MITOCHONDRIAL"/>
    <property type="match status" value="1"/>
</dbReference>
<dbReference type="EMBL" id="BMFY01000012">
    <property type="protein sequence ID" value="GGA22259.1"/>
    <property type="molecule type" value="Genomic_DNA"/>
</dbReference>
<dbReference type="Gene3D" id="3.90.20.20">
    <property type="match status" value="1"/>
</dbReference>
<dbReference type="Proteomes" id="UP000616114">
    <property type="component" value="Unassembled WGS sequence"/>
</dbReference>
<dbReference type="Gene3D" id="2.30.22.10">
    <property type="entry name" value="Head domain of nucleotide exchange factor GrpE"/>
    <property type="match status" value="1"/>
</dbReference>
<dbReference type="HAMAP" id="MF_01151">
    <property type="entry name" value="GrpE"/>
    <property type="match status" value="1"/>
</dbReference>
<dbReference type="FunFam" id="2.30.22.10:FF:000001">
    <property type="entry name" value="Protein GrpE"/>
    <property type="match status" value="1"/>
</dbReference>
<dbReference type="GO" id="GO:0005737">
    <property type="term" value="C:cytoplasm"/>
    <property type="evidence" value="ECO:0007669"/>
    <property type="project" value="UniProtKB-SubCell"/>
</dbReference>
<comment type="subunit">
    <text evidence="3 10">Homodimer.</text>
</comment>
<dbReference type="SUPFAM" id="SSF51064">
    <property type="entry name" value="Head domain of nucleotide exchange factor GrpE"/>
    <property type="match status" value="1"/>
</dbReference>
<dbReference type="PANTHER" id="PTHR21237">
    <property type="entry name" value="GRPE PROTEIN"/>
    <property type="match status" value="1"/>
</dbReference>
<name>A0A8J2TZX6_9MICO</name>
<evidence type="ECO:0000256" key="13">
    <source>
        <dbReference type="SAM" id="MobiDB-lite"/>
    </source>
</evidence>
<comment type="subcellular location">
    <subcellularLocation>
        <location evidence="1 10">Cytoplasm</location>
    </subcellularLocation>
</comment>
<evidence type="ECO:0000313" key="15">
    <source>
        <dbReference type="Proteomes" id="UP000616114"/>
    </source>
</evidence>
<dbReference type="CDD" id="cd00446">
    <property type="entry name" value="GrpE"/>
    <property type="match status" value="1"/>
</dbReference>
<evidence type="ECO:0000256" key="10">
    <source>
        <dbReference type="HAMAP-Rule" id="MF_01151"/>
    </source>
</evidence>
<keyword evidence="6 10" id="KW-0143">Chaperone</keyword>
<evidence type="ECO:0000256" key="6">
    <source>
        <dbReference type="ARBA" id="ARBA00023186"/>
    </source>
</evidence>
<feature type="compositionally biased region" description="Gly residues" evidence="13">
    <location>
        <begin position="60"/>
        <end position="76"/>
    </location>
</feature>
<keyword evidence="15" id="KW-1185">Reference proteome</keyword>
<dbReference type="GO" id="GO:0051082">
    <property type="term" value="F:unfolded protein binding"/>
    <property type="evidence" value="ECO:0007669"/>
    <property type="project" value="TreeGrafter"/>
</dbReference>
<evidence type="ECO:0000256" key="8">
    <source>
        <dbReference type="ARBA" id="ARBA00072274"/>
    </source>
</evidence>
<evidence type="ECO:0000313" key="14">
    <source>
        <dbReference type="EMBL" id="GGA22259.1"/>
    </source>
</evidence>
<dbReference type="Pfam" id="PF01025">
    <property type="entry name" value="GrpE"/>
    <property type="match status" value="1"/>
</dbReference>
<evidence type="ECO:0000256" key="4">
    <source>
        <dbReference type="ARBA" id="ARBA00022490"/>
    </source>
</evidence>
<evidence type="ECO:0000256" key="2">
    <source>
        <dbReference type="ARBA" id="ARBA00009054"/>
    </source>
</evidence>
<feature type="compositionally biased region" description="Low complexity" evidence="13">
    <location>
        <begin position="77"/>
        <end position="97"/>
    </location>
</feature>
<dbReference type="GO" id="GO:0042803">
    <property type="term" value="F:protein homodimerization activity"/>
    <property type="evidence" value="ECO:0007669"/>
    <property type="project" value="InterPro"/>
</dbReference>
<protein>
    <recommendedName>
        <fullName evidence="8 10">Protein GrpE</fullName>
    </recommendedName>
    <alternativeName>
        <fullName evidence="9 10">HSP-70 cofactor</fullName>
    </alternativeName>
</protein>
<proteinExistence type="inferred from homology"/>
<organism evidence="14 15">
    <name type="scientific">Sediminivirga luteola</name>
    <dbReference type="NCBI Taxonomy" id="1774748"/>
    <lineage>
        <taxon>Bacteria</taxon>
        <taxon>Bacillati</taxon>
        <taxon>Actinomycetota</taxon>
        <taxon>Actinomycetes</taxon>
        <taxon>Micrococcales</taxon>
        <taxon>Brevibacteriaceae</taxon>
        <taxon>Sediminivirga</taxon>
    </lineage>
</organism>
<evidence type="ECO:0000256" key="1">
    <source>
        <dbReference type="ARBA" id="ARBA00004496"/>
    </source>
</evidence>
<dbReference type="PRINTS" id="PR00773">
    <property type="entry name" value="GRPEPROTEIN"/>
</dbReference>
<feature type="region of interest" description="Disordered" evidence="13">
    <location>
        <begin position="1"/>
        <end position="129"/>
    </location>
</feature>
<keyword evidence="4 10" id="KW-0963">Cytoplasm</keyword>
<comment type="function">
    <text evidence="7 10 11">Participates actively in the response to hyperosmotic and heat shock by preventing the aggregation of stress-denatured proteins, in association with DnaK and GrpE. It is the nucleotide exchange factor for DnaK and may function as a thermosensor. Unfolded proteins bind initially to DnaJ; upon interaction with the DnaJ-bound protein, DnaK hydrolyzes its bound ATP, resulting in the formation of a stable complex. GrpE releases ADP from DnaK; ATP binding to DnaK triggers the release of the substrate protein, thus completing the reaction cycle. Several rounds of ATP-dependent interactions between DnaJ, DnaK and GrpE are required for fully efficient folding.</text>
</comment>
<dbReference type="InterPro" id="IPR013805">
    <property type="entry name" value="GrpE_CC"/>
</dbReference>
<dbReference type="PROSITE" id="PS01071">
    <property type="entry name" value="GRPE"/>
    <property type="match status" value="1"/>
</dbReference>
<dbReference type="RefSeq" id="WP_188551386.1">
    <property type="nucleotide sequence ID" value="NZ_BMFY01000012.1"/>
</dbReference>
<evidence type="ECO:0000256" key="7">
    <source>
        <dbReference type="ARBA" id="ARBA00053401"/>
    </source>
</evidence>